<dbReference type="EMBL" id="LAZR01005501">
    <property type="protein sequence ID" value="KKM99385.1"/>
    <property type="molecule type" value="Genomic_DNA"/>
</dbReference>
<organism evidence="2">
    <name type="scientific">marine sediment metagenome</name>
    <dbReference type="NCBI Taxonomy" id="412755"/>
    <lineage>
        <taxon>unclassified sequences</taxon>
        <taxon>metagenomes</taxon>
        <taxon>ecological metagenomes</taxon>
    </lineage>
</organism>
<dbReference type="AlphaFoldDB" id="A0A0F9PEE1"/>
<sequence length="134" mass="15167">MLICSVDNYDIDDISILIVDDSSTSRNHIARIFSSMGISNIDQVENGLEAVAQLQEKDYELIVTDLNMPEMDGNELVHHIRTEMNNTTTPIMMLTTENNEARLGEVEQAGVSAILNKPFDPTTIREMMHRLMRD</sequence>
<accession>A0A0F9PEE1</accession>
<evidence type="ECO:0000313" key="2">
    <source>
        <dbReference type="EMBL" id="KKM99385.1"/>
    </source>
</evidence>
<feature type="domain" description="Response regulatory" evidence="1">
    <location>
        <begin position="15"/>
        <end position="132"/>
    </location>
</feature>
<dbReference type="InterPro" id="IPR052048">
    <property type="entry name" value="ST_Response_Regulator"/>
</dbReference>
<proteinExistence type="predicted"/>
<dbReference type="Gene3D" id="3.40.50.2300">
    <property type="match status" value="1"/>
</dbReference>
<dbReference type="SMART" id="SM00448">
    <property type="entry name" value="REC"/>
    <property type="match status" value="1"/>
</dbReference>
<dbReference type="GO" id="GO:0000160">
    <property type="term" value="P:phosphorelay signal transduction system"/>
    <property type="evidence" value="ECO:0007669"/>
    <property type="project" value="InterPro"/>
</dbReference>
<comment type="caution">
    <text evidence="2">The sequence shown here is derived from an EMBL/GenBank/DDBJ whole genome shotgun (WGS) entry which is preliminary data.</text>
</comment>
<evidence type="ECO:0000259" key="1">
    <source>
        <dbReference type="PROSITE" id="PS50110"/>
    </source>
</evidence>
<name>A0A0F9PEE1_9ZZZZ</name>
<dbReference type="PROSITE" id="PS50110">
    <property type="entry name" value="RESPONSE_REGULATORY"/>
    <property type="match status" value="1"/>
</dbReference>
<dbReference type="SUPFAM" id="SSF52172">
    <property type="entry name" value="CheY-like"/>
    <property type="match status" value="1"/>
</dbReference>
<protein>
    <recommendedName>
        <fullName evidence="1">Response regulatory domain-containing protein</fullName>
    </recommendedName>
</protein>
<reference evidence="2" key="1">
    <citation type="journal article" date="2015" name="Nature">
        <title>Complex archaea that bridge the gap between prokaryotes and eukaryotes.</title>
        <authorList>
            <person name="Spang A."/>
            <person name="Saw J.H."/>
            <person name="Jorgensen S.L."/>
            <person name="Zaremba-Niedzwiedzka K."/>
            <person name="Martijn J."/>
            <person name="Lind A.E."/>
            <person name="van Eijk R."/>
            <person name="Schleper C."/>
            <person name="Guy L."/>
            <person name="Ettema T.J."/>
        </authorList>
    </citation>
    <scope>NUCLEOTIDE SEQUENCE</scope>
</reference>
<dbReference type="PANTHER" id="PTHR43228">
    <property type="entry name" value="TWO-COMPONENT RESPONSE REGULATOR"/>
    <property type="match status" value="1"/>
</dbReference>
<dbReference type="Pfam" id="PF00072">
    <property type="entry name" value="Response_reg"/>
    <property type="match status" value="1"/>
</dbReference>
<dbReference type="InterPro" id="IPR011006">
    <property type="entry name" value="CheY-like_superfamily"/>
</dbReference>
<gene>
    <name evidence="2" type="ORF">LCGC14_1148400</name>
</gene>
<dbReference type="InterPro" id="IPR001789">
    <property type="entry name" value="Sig_transdc_resp-reg_receiver"/>
</dbReference>
<dbReference type="PANTHER" id="PTHR43228:SF1">
    <property type="entry name" value="TWO-COMPONENT RESPONSE REGULATOR ARR22"/>
    <property type="match status" value="1"/>
</dbReference>